<organism evidence="9">
    <name type="scientific">Cladocopium goreaui</name>
    <dbReference type="NCBI Taxonomy" id="2562237"/>
    <lineage>
        <taxon>Eukaryota</taxon>
        <taxon>Sar</taxon>
        <taxon>Alveolata</taxon>
        <taxon>Dinophyceae</taxon>
        <taxon>Suessiales</taxon>
        <taxon>Symbiodiniaceae</taxon>
        <taxon>Cladocopium</taxon>
    </lineage>
</organism>
<dbReference type="InterPro" id="IPR000477">
    <property type="entry name" value="RT_dom"/>
</dbReference>
<dbReference type="Gene3D" id="3.60.10.10">
    <property type="entry name" value="Endonuclease/exonuclease/phosphatase"/>
    <property type="match status" value="2"/>
</dbReference>
<feature type="coiled-coil region" evidence="4">
    <location>
        <begin position="3396"/>
        <end position="3423"/>
    </location>
</feature>
<dbReference type="SUPFAM" id="SSF53098">
    <property type="entry name" value="Ribonuclease H-like"/>
    <property type="match status" value="2"/>
</dbReference>
<dbReference type="Pfam" id="PF00075">
    <property type="entry name" value="RNase_H"/>
    <property type="match status" value="1"/>
</dbReference>
<dbReference type="Pfam" id="PF00145">
    <property type="entry name" value="DNA_methylase"/>
    <property type="match status" value="1"/>
</dbReference>
<feature type="domain" description="RNase H type-1" evidence="8">
    <location>
        <begin position="4357"/>
        <end position="4505"/>
    </location>
</feature>
<keyword evidence="3" id="KW-0863">Zinc-finger</keyword>
<evidence type="ECO:0000256" key="5">
    <source>
        <dbReference type="SAM" id="MobiDB-lite"/>
    </source>
</evidence>
<reference evidence="10" key="2">
    <citation type="submission" date="2024-04" db="EMBL/GenBank/DDBJ databases">
        <authorList>
            <person name="Chen Y."/>
            <person name="Shah S."/>
            <person name="Dougan E. K."/>
            <person name="Thang M."/>
            <person name="Chan C."/>
        </authorList>
    </citation>
    <scope>NUCLEOTIDE SEQUENCE [LARGE SCALE GENOMIC DNA]</scope>
</reference>
<dbReference type="Pfam" id="PF00078">
    <property type="entry name" value="RVT_1"/>
    <property type="match status" value="1"/>
</dbReference>
<dbReference type="PROSITE" id="PS00028">
    <property type="entry name" value="ZINC_FINGER_C2H2_1"/>
    <property type="match status" value="1"/>
</dbReference>
<feature type="region of interest" description="Disordered" evidence="5">
    <location>
        <begin position="3281"/>
        <end position="3337"/>
    </location>
</feature>
<dbReference type="GO" id="GO:0003676">
    <property type="term" value="F:nucleic acid binding"/>
    <property type="evidence" value="ECO:0007669"/>
    <property type="project" value="InterPro"/>
</dbReference>
<dbReference type="SUPFAM" id="SSF56219">
    <property type="entry name" value="DNase I-like"/>
    <property type="match status" value="2"/>
</dbReference>
<dbReference type="GO" id="GO:0008270">
    <property type="term" value="F:zinc ion binding"/>
    <property type="evidence" value="ECO:0007669"/>
    <property type="project" value="UniProtKB-KW"/>
</dbReference>
<dbReference type="PANTHER" id="PTHR47027">
    <property type="entry name" value="REVERSE TRANSCRIPTASE DOMAIN-CONTAINING PROTEIN"/>
    <property type="match status" value="1"/>
</dbReference>
<evidence type="ECO:0000256" key="1">
    <source>
        <dbReference type="ARBA" id="ARBA00022603"/>
    </source>
</evidence>
<keyword evidence="3" id="KW-0862">Zinc</keyword>
<gene>
    <name evidence="9" type="ORF">C1SCF055_LOCUS12744</name>
</gene>
<dbReference type="InterPro" id="IPR029063">
    <property type="entry name" value="SAM-dependent_MTases_sf"/>
</dbReference>
<dbReference type="OrthoDB" id="423732at2759"/>
<proteinExistence type="predicted"/>
<dbReference type="Gene3D" id="3.40.50.150">
    <property type="entry name" value="Vaccinia Virus protein VP39"/>
    <property type="match status" value="1"/>
</dbReference>
<dbReference type="InterPro" id="IPR036397">
    <property type="entry name" value="RNaseH_sf"/>
</dbReference>
<evidence type="ECO:0000313" key="9">
    <source>
        <dbReference type="EMBL" id="CAI3985277.1"/>
    </source>
</evidence>
<sequence length="6356" mass="706935">MVVHMICRNLQEDLLLHVSQSVDRKAQKVFVQGSLPATTTVALIDVQVTNVCPVSVSVDADATVLPVPQCQASDLTKVVELCSGIGVWSSVAARVQLSACVGVDHNPIWEPLFKTLHEGDTAFVCGDLASTEVVKQLSDKGCHHGILAAGISCQPHSALGDRKSMQDDRADTLPRALYTAWMLQSAVVLLECVPGVLNDSAFQEVLKRFVSLTGFRLCQTILRLSDSWCSRRDRWFGVLSAPILGPLDLPPMPPLGLCPKVSSLFPEYPLLAHGDLQQLQLNLYELSKYHAYAVNGVNNCYLHLEGVAPTLLHSAGNQMYVCACGCRPALSEARLQSKGLVGILIPLGTFQKHMHIDMQHCRYLHPAEMFALLGGFPTADFGPNLRLAMSGVGQCVAPLQALWTFAHVRKLLDGFLGRSQCQPDTIVREYAAEVLQACAVKWPSTPVPMPGSPDPIEDATPVNDSPVATRPEIQVEVRWHQDATVHAVTCAPQTTARHVLEAEQAIHGHAVADAVWVAGSAVSDQVPPASGDWNVYAVSTLTALHGQRQELMPRSERLQILQQQGLVWGDDELLHGLHQIAKETGVDQKVHVWDPLLVSGLFVDSQSRTWHELIAALGVEATAISAFVLDTHWYPLVWRMDGSCTKLFTCGVVAQHSAALDFLNKIVGVHRSGEIMQWSSLDLGFLPVSHCGAVALAFVKHLLWGDPMITTEAQVSEVAQSLRMDFAHALTEECLKPRLAALGLEPIGLLGELLMQHGVPVEDVSQRVGLIQKALGDKAIVEAMKATNPWQELKWHANQQRPPLTLIKPSELQSTIAKRIEKPVGSKRHKSGKGKGRGKSARSMFPTKLDPNMLRVDTGLFQTKEGMPLAQVSLAGWTADASGVVLTSLALALPYLQTNQPLSTGALGFLVLDCHDAPPTDRHCEAVRVPLVCATNSEPVLADAFLVQFGAIPVVRAPAVVDCAIQTVATCVVKAMVYRDMTVEDWTLVVAHPLKHVFSKIPPLQVCQESECLGCEAWHHTPQYPMEEPVVELWGKQWLYLNFTHSSPDKAEVFSVHLRVPEMLQHAVQEFSGYAGVFLEPKSLDGRKPSELYQVIWFPKASMDQLVIQRQTIKEVCGIARMGNKLGLRCKAEHAALVFQTTKPGMTYLPAGRRQVFRVGPFPFGTLKHSVGVALEKKGWTARPLQPLPAGAHVQGLMYKVQAVTEPPAKVLQMAHGDVVVTREDMEEKMVVEGPKVVAAPATMAMVAKDQTQGDELQINDPWARPAKPDRKVPTFAIGSPVEDMESRIVAQVLAQLPKTAMEVDSTEPHDARLNVLEQQVTDLHQHTTQIQQCLQQQASDHASQFHDLQQQVTTQGAHFDTALAAQATHLQGFKDSFQVEDLSVLRLPGLDLFDAQQLEEAPGANQVWTCNSQGDWCQPTWTCRALSDCVDFCLDPRCHVLRLCLVVFVLVGFLVQFLRCLICLRRWSCHGFQTILDLDCAGLESLGRAWSTRTGVTFFGRSSWCVDVLSGVLCLFGGSPLGGLCHLLPWSGGGSCDRAAAVGHVAARNTEAEEPLSRSLMAVSGWFSSGHGGLGEPFWIYRALAFLSLVGSFGAAGVCLAVIGLRRCFGSSLGLFRRLLSWLITGFHVELSFVEGGQFLHRKPGSCRSVYRSCLGAWTFGVLLLSLLRIGEASHPGPDSPVTWRLGVANPSGLNGKVDQVAALDGDVWVMTETHLSQHGLSRFKQGLHALATPWKYVVPGSPCPVRGLNATGTHSGVLLLSRFPARAVSHSFDLDLYASARMQVAGVAVQGVWVTVGMLYGFPCNASHKQAKFQTESMLADIIDRVAFQSAGPRVIAGDFNYAVEELGQLKRLQELGFREVQDVAAWRWGLDVSATGRGAKRIDHMWISPELQVALTNVTLHWDHWADHASVVATFSALGGQMKYDAWRQPGDFPWPEHWDGDFVWNAEPDSTTAYAHLWNSLELRAAAYHALGGKLVSKACRGRAQTLTTKTCCYRWSPCRKARYGEVQPSFLGVSLQHARYFKQLRRLQALSQQLKVRPLTWSAQLNRDDTWRAVRNAVGFPGGFGPWWAAHRLQPSFPHGISLLCPDAEVVQAMFASYQVWVKSYESQLAQTRYQQGKQRRSQSLQYVFKDCQAEPPPQVDMLLQRVEAGVDEVCPDDCSLVLASPTELLPDFPVVVGGKVVEVLHHEADQVWVNDVTGVEVGMLLTQESAVLQDRDILSQFRQVWEPRWNKLSHVVEGQWTQICGFVQSRLQPMVWSFRPWSSRRFAVAVSHKKKYAAKGPDGVTQPDLAALPPAGHQAFADMFASIESGTPWPMQLATGFVSSLAKQPDAQAVDSFRPVTVYGLPYRVWSSERAKEALRCISRVVPTSVQGGLPARQAKQIWYSVAQALEDAYMDGAPLHGLLMDIRKCFNAIPRLPLWKALTCLGFPVSVLRAWVQFVSCQVRRFKVRSSVGEPIASVCGLPEGCALSVFGMVVVDWMLDLWLQELHNPPLLQAFIDDWGVMFREGSALDRIWTRFQDFTTCMDLTIDLSKTKVWSTQPSTRSSFRAGPLELSHAVRNLGAHQNFSRHCWNSILQKRLATMPMVWVKLRASLSPYRHKHVALRMLGWPKAFHGCSIVHIGGDHYKKARSGAMKGLRAERKGANPVLHLPIAHLQGDPEAWVILQTIRDARELGGLSRVENMLGLYAQDLDLPANGPTAVLKARLERVGWKVGGNGLVQDGLGNFSLMTIGWDELVLRFSLAWGRVMAQAVGHRSSFLGVQHVDLGELRSALRPYGPADLVVLRCHLDGTLFTQNGRAKFQAGVTNQCPWCSHTDGFYHRAWVCPYFSDCRTHVSEEQLAAIEQLPPCLSAHGWPVVLPEWEIVSSLFLGPQVCVQSPVCQVPVQHDAWLDLFVDGTAAFPREPKLRYAAWAVTWAHGGVGTLQHKVVLGGHVAGLNQSAYRAELTAVLAAVRWAKQGGFSVRIWSDCQSVVRGVRALLQGGAVRVNRSHSDLWLQLSDVLTGWGEDHVQVAKVVSHAEVHKAEDPLEAWAYWHNKLVDAAAASFNAQRTEIFWTAWQRLFDALDFHRKLHKAILQVLLKTGRKAMAAQQTAPAYRKVDVPEAVVVPAAPRTGWHLPTKMCVKYGKANVEAVHRWWSAIGNSVMGHEGLFSTTRGDCVNMKAAKMAEQRKRFDNQKCATAEPRSDGIPIACGTMQERKHLATFTGSGDSGRAESPVLQFEPFKPWHWFALLLERNGESWPMLEMPMVSTGEPNQAGQDAWTYAGNWDYSGYANQSTGPWVDQRQRTKSPRQRATKSPARQQPTKKQSKASGIAKRNSGTKALKVPDAEPDWMSFDADEEEKESATASAEEKLHRLVAELQKSEQPLSEGVQDALTVATAVTPEESTRKMQSAVSRLSNARDQLMQARQARDNLHRSWAKFIAAAVQRWNQHGENFGKQDAKMQEAIQTAIGKFQAAKEEMEASKEALNQCDQVSSEVLEISDEELMKDATPQISADIQSMVTSFEKIRARQAESFDESAAKKPRLDPAEASTAEAKKSAALVVGYDLCSMQEEGFSCYQFDEAPMKSCALKSCFASRRVRFEDEVHEGVLLSSDTSAVSLISSGCTDGPFVEPLSLQAVLIPKVSRNTTPESHDIGDSFMGEASSSTSSQQDVTCSPSTVSPDEVPALDVAEASSARAQAIHDQQQSWLLSLRSLWREHAQVDHADEGRVLQVQTWYLHHTHQQRCQQPRPVRLDYMDHHWLNDVREAWRGVLHEGEPLRLTVVQPTPPSEDARSFAAHLILSQGHQPQQIGVLFTVSFIEDHRTQLLQEAVVSPNHMSGHQAVRMMRVEPFLQDRRWIVRTGVMQYPNDELEPIGDGIAVSIDVRIPSSIEDNDMVSLAAWTQHVHPPQQPVVDMYPAAQQDDILHDDHDPTEGSMSESAEQSHVDQLRFCHLFRLGKKIFHGHLPWNNADTIKSYVEDITGIPEDDIVVLHHVKDGPQDLQAAHIEPLLLQVYDDLAVGSVHRMVLLDVEFHEKLPSTDVSVSRRCATLPQVVSRRALLSFAGIGRYCERVRQRCLVWHNHDLVDLQYPGHLHIMHGDYVRIAIPPWPAAPAALSTRVCVSRVRQNPLRLSYAPPRHPRPDHEDGMTVVDAFIRDHRALRTIVSDSDEAALLQSVIDFANPDRAVSSLLASEISGNICDAPADKVEDEHPQRMQQFREAANRVLPNQHLLQQQPPLVRDLFQLFLQLRAQPNTHDQEITYAPVFAVRHGAAFLFAIQLVEPMSTLEPVSEDEAVNLIQTNVRCRPVLALDEMLPSPVWVQVDCSKVLFLRTQLSLWEPVRPDFQVDRIPWRQPTWDALESLLLWTDEIPLGFTFYTDGTVSKQQDAAAAAVVLIVTTQQGPRWGGYATASNLGIASAPRAEATALFLALRWLRQLLCHTATPQPWIELAFDCAPVAGAASGTNGITTNADLLTVLRALVQWLEAVSQRSFAWQHIPSHKGHPWNEAADVLCRQALRTGRYTTDMQAYHDQCTFDQTEDVTVQWLWLLEQSLQQRSGAPHIEGRAWKMNIASPLTSTPAVEYQPFWWRQQQASDEPRRVIPLSMQLGSANVLTLFPGQDHASGYFSARAEALAAQFHETGLHVVGLQETRSRLAGHARLQDFHVLSASATQRGVGGVQLWIRRNIQTRQMCLQVEDSHLYILHETSQRLIVRWTTGHLRLILLVLHAPTTDDEGTLEAFWKATTEALPRKYRSWRMLLFADANSRVGSVTSVAIGDHQAVEENTKGAHFHQWLLQHNLMLPQTFAAFHQGDGHTWTHPSGAPARLDYIAIPTAMADSFTCTWLDANVDLAIHCEDHVLVRAQVNVPVLPLVKRKPPSVKSPAGVPHMAWATDVHTHAAALQAWMRNQQVPEIRFRKAHLTDDTRKLIQAKKFHRKHLLQLRAARRRAFLVQIFDSWKTSTPVDGHFRDWLRQCDHREAVHLGAYLDLVPRVVAAVRTDDACFYEQLAEQAGEASMHSARKLWAALKPVLPRWRAKFKSSLRCTGPDVEDKIAHYNELEAGIPVEYEHLLVKCSLAQQARMNEAPLAVSLADLPTRCQLETNLAKVKSNRAPGVDLIAPHTLKKCGLLCSDEIAKLFFKMWATGAEPLQFKGGLIHSISKKHKSVRIQDMRGIALLDGLGKLAHGLLRTQMLPTLHALRAPLQLGGFPHQSTLFATHYLRAFTQAAAAHDLSSGVLFLDIKSAFHSLIREIVFDMPQELPAKLVEVLQEAGISPDQPQQRCDSPNRLASFPVPLQRMLADAHEHTWFTVAASDEPQQTHRGSRPGSPLADAAFNLLMTRVLVEIQQAMSSYVPLQMAFVQLGMVAPPVTWIDDVAVPIVATSPQELPTSCTWILTKVQEICYSFGLKINLKPTKTEAVIAFRGPNACECRSELFHDRQGLIHDFGSGQVFRCVPSYEHLGTIYTADGTGAAEVAHRVARAQHAHHEVCKSILRNRHLAVSTRLRLLEGLVVPVLFHGAGAWSLLNSRQLQRLQSTYLKWVRGIVQNGFWAPAMQTDTHLLMVRRLPSVSLRLAKLRLLYAFHLVKDCPATIIEMISLQHDHKHSWFRAVRQALMWLHRMDDLVWFGVYFVLLLTKDTWWDASSSAVAPSVASLDEPFECRLCAHRFATLTQMQTHLWTAHEIISPERAMMSSTTCEACHLCLWTAQRLQQHLRYSRRHPGGCYERLTWRQQPHVTAPEIDKMPPGVLFHRHPAIVAAVAPTAFEETITSRAEADRVWQKHWQAEGLPAQCDLALQQDVMQKMDALLWAWTPPKSGEVDDILFSLTAAVGSDFDGLAPQREAAFCLWVLQRLFCSRFRHIETPVFVRLDRALHDLVRESDIGRLLSWKLRMDEAYQPLSADGDVTDPGARPNCLEVMVDPCLSQNRLLDPLFAGSLGSFAKPRVPICLEDGQPVIWLLHLFSGRRRVGDCHWWLEHIGRFVRPGFRICLLSVDTAIDKRFGDLSTGPTLRLILNMARRGVFAAVLTGPPCETFSAARNIALDQQDGPRPLRTASAPWCLPQRTPRELRQCDTGSELLFNSMQIEVSVVSSGGGALMEHPWEAQEEEKVSVWRLRCHEEWVMRLPHAHRHRIEQWLYGSTGVKPTCIRALHLGPPSIVECSLQEGAELWRSRPTQGLRGRGADGKFRTAKAKEYPSALCRSLIVSVLRGLNYRIRTFGTGEPAQLTAHDQSWEIFRAHESIMGVNASFTPRKVQEASSVGECLPGGVFDDDVQTEAAAPAYRNNHQLFDDDEEMLMKALLRVGRDSFLASEWIFFPTLDPYCSNLPGEQTTTRVIPPKSFIGSCLTFSMSNICGFRSSNSDLDLPLEKGRG</sequence>
<dbReference type="SUPFAM" id="SSF53335">
    <property type="entry name" value="S-adenosyl-L-methionine-dependent methyltransferases"/>
    <property type="match status" value="1"/>
</dbReference>
<dbReference type="GO" id="GO:0004523">
    <property type="term" value="F:RNA-DNA hybrid ribonuclease activity"/>
    <property type="evidence" value="ECO:0007669"/>
    <property type="project" value="InterPro"/>
</dbReference>
<dbReference type="InterPro" id="IPR001525">
    <property type="entry name" value="C5_MeTfrase"/>
</dbReference>
<dbReference type="PROSITE" id="PS50157">
    <property type="entry name" value="ZINC_FINGER_C2H2_2"/>
    <property type="match status" value="1"/>
</dbReference>
<evidence type="ECO:0000259" key="7">
    <source>
        <dbReference type="PROSITE" id="PS50157"/>
    </source>
</evidence>
<feature type="domain" description="C2H2-type" evidence="7">
    <location>
        <begin position="5644"/>
        <end position="5672"/>
    </location>
</feature>
<dbReference type="EMBL" id="CAMXCT020000975">
    <property type="protein sequence ID" value="CAL1138652.1"/>
    <property type="molecule type" value="Genomic_DNA"/>
</dbReference>
<dbReference type="GO" id="GO:0032259">
    <property type="term" value="P:methylation"/>
    <property type="evidence" value="ECO:0007669"/>
    <property type="project" value="UniProtKB-KW"/>
</dbReference>
<keyword evidence="11" id="KW-1185">Reference proteome</keyword>
<dbReference type="InterPro" id="IPR005135">
    <property type="entry name" value="Endo/exonuclease/phosphatase"/>
</dbReference>
<accession>A0A9P1C4D5</accession>
<evidence type="ECO:0000313" key="11">
    <source>
        <dbReference type="Proteomes" id="UP001152797"/>
    </source>
</evidence>
<comment type="caution">
    <text evidence="9">The sequence shown here is derived from an EMBL/GenBank/DDBJ whole genome shotgun (WGS) entry which is preliminary data.</text>
</comment>
<feature type="domain" description="RNase H type-1" evidence="8">
    <location>
        <begin position="2893"/>
        <end position="3054"/>
    </location>
</feature>
<keyword evidence="6" id="KW-1133">Transmembrane helix</keyword>
<feature type="region of interest" description="Disordered" evidence="5">
    <location>
        <begin position="3647"/>
        <end position="3669"/>
    </location>
</feature>
<dbReference type="Proteomes" id="UP001152797">
    <property type="component" value="Unassembled WGS sequence"/>
</dbReference>
<dbReference type="PANTHER" id="PTHR47027:SF20">
    <property type="entry name" value="REVERSE TRANSCRIPTASE-LIKE PROTEIN WITH RNA-DIRECTED DNA POLYMERASE DOMAIN"/>
    <property type="match status" value="1"/>
</dbReference>
<dbReference type="InterPro" id="IPR012337">
    <property type="entry name" value="RNaseH-like_sf"/>
</dbReference>
<keyword evidence="6" id="KW-0812">Transmembrane</keyword>
<dbReference type="PROSITE" id="PS50879">
    <property type="entry name" value="RNASE_H_1"/>
    <property type="match status" value="2"/>
</dbReference>
<dbReference type="Gene3D" id="3.30.420.10">
    <property type="entry name" value="Ribonuclease H-like superfamily/Ribonuclease H"/>
    <property type="match status" value="2"/>
</dbReference>
<keyword evidence="6" id="KW-0472">Membrane</keyword>
<evidence type="ECO:0000256" key="2">
    <source>
        <dbReference type="ARBA" id="ARBA00022679"/>
    </source>
</evidence>
<reference evidence="9" key="1">
    <citation type="submission" date="2022-10" db="EMBL/GenBank/DDBJ databases">
        <authorList>
            <person name="Chen Y."/>
            <person name="Dougan E. K."/>
            <person name="Chan C."/>
            <person name="Rhodes N."/>
            <person name="Thang M."/>
        </authorList>
    </citation>
    <scope>NUCLEOTIDE SEQUENCE</scope>
</reference>
<keyword evidence="2" id="KW-0808">Transferase</keyword>
<keyword evidence="3" id="KW-0479">Metal-binding</keyword>
<dbReference type="EMBL" id="CAMXCT010000975">
    <property type="protein sequence ID" value="CAI3985277.1"/>
    <property type="molecule type" value="Genomic_DNA"/>
</dbReference>
<dbReference type="InterPro" id="IPR013087">
    <property type="entry name" value="Znf_C2H2_type"/>
</dbReference>
<evidence type="ECO:0000313" key="10">
    <source>
        <dbReference type="EMBL" id="CAL1138652.1"/>
    </source>
</evidence>
<evidence type="ECO:0000256" key="3">
    <source>
        <dbReference type="PROSITE-ProRule" id="PRU00042"/>
    </source>
</evidence>
<dbReference type="InterPro" id="IPR002156">
    <property type="entry name" value="RNaseH_domain"/>
</dbReference>
<dbReference type="EMBL" id="CAMXCT030000975">
    <property type="protein sequence ID" value="CAL4772589.1"/>
    <property type="molecule type" value="Genomic_DNA"/>
</dbReference>
<evidence type="ECO:0000256" key="4">
    <source>
        <dbReference type="SAM" id="Coils"/>
    </source>
</evidence>
<feature type="transmembrane region" description="Helical" evidence="6">
    <location>
        <begin position="1440"/>
        <end position="1459"/>
    </location>
</feature>
<dbReference type="InterPro" id="IPR036691">
    <property type="entry name" value="Endo/exonu/phosph_ase_sf"/>
</dbReference>
<keyword evidence="1" id="KW-0489">Methyltransferase</keyword>
<dbReference type="GO" id="GO:0008168">
    <property type="term" value="F:methyltransferase activity"/>
    <property type="evidence" value="ECO:0007669"/>
    <property type="project" value="UniProtKB-KW"/>
</dbReference>
<keyword evidence="4" id="KW-0175">Coiled coil</keyword>
<feature type="compositionally biased region" description="Basic residues" evidence="5">
    <location>
        <begin position="825"/>
        <end position="840"/>
    </location>
</feature>
<feature type="compositionally biased region" description="Polar residues" evidence="5">
    <location>
        <begin position="3650"/>
        <end position="3668"/>
    </location>
</feature>
<evidence type="ECO:0000259" key="8">
    <source>
        <dbReference type="PROSITE" id="PS50879"/>
    </source>
</evidence>
<evidence type="ECO:0000256" key="6">
    <source>
        <dbReference type="SAM" id="Phobius"/>
    </source>
</evidence>
<name>A0A9P1C4D5_9DINO</name>
<protein>
    <submittedName>
        <fullName evidence="9">Uncharacterized protein</fullName>
    </submittedName>
</protein>
<feature type="transmembrane region" description="Helical" evidence="6">
    <location>
        <begin position="1580"/>
        <end position="1604"/>
    </location>
</feature>
<dbReference type="Pfam" id="PF03372">
    <property type="entry name" value="Exo_endo_phos"/>
    <property type="match status" value="1"/>
</dbReference>
<feature type="region of interest" description="Disordered" evidence="5">
    <location>
        <begin position="822"/>
        <end position="846"/>
    </location>
</feature>